<reference evidence="3" key="1">
    <citation type="journal article" date="2017" name="Plant J.">
        <title>The pomegranate (Punica granatum L.) genome and the genomics of punicalagin biosynthesis.</title>
        <authorList>
            <person name="Qin G."/>
            <person name="Xu C."/>
            <person name="Ming R."/>
            <person name="Tang H."/>
            <person name="Guyot R."/>
            <person name="Kramer E.M."/>
            <person name="Hu Y."/>
            <person name="Yi X."/>
            <person name="Qi Y."/>
            <person name="Xu X."/>
            <person name="Gao Z."/>
            <person name="Pan H."/>
            <person name="Jian J."/>
            <person name="Tian Y."/>
            <person name="Yue Z."/>
            <person name="Xu Y."/>
        </authorList>
    </citation>
    <scope>NUCLEOTIDE SEQUENCE [LARGE SCALE GENOMIC DNA]</scope>
    <source>
        <strain evidence="3">cv. Dabenzi</strain>
    </source>
</reference>
<dbReference type="Proteomes" id="UP000197138">
    <property type="component" value="Unassembled WGS sequence"/>
</dbReference>
<organism evidence="2 3">
    <name type="scientific">Punica granatum</name>
    <name type="common">Pomegranate</name>
    <dbReference type="NCBI Taxonomy" id="22663"/>
    <lineage>
        <taxon>Eukaryota</taxon>
        <taxon>Viridiplantae</taxon>
        <taxon>Streptophyta</taxon>
        <taxon>Embryophyta</taxon>
        <taxon>Tracheophyta</taxon>
        <taxon>Spermatophyta</taxon>
        <taxon>Magnoliopsida</taxon>
        <taxon>eudicotyledons</taxon>
        <taxon>Gunneridae</taxon>
        <taxon>Pentapetalae</taxon>
        <taxon>rosids</taxon>
        <taxon>malvids</taxon>
        <taxon>Myrtales</taxon>
        <taxon>Lythraceae</taxon>
        <taxon>Punica</taxon>
    </lineage>
</organism>
<dbReference type="AlphaFoldDB" id="A0A218W875"/>
<comment type="caution">
    <text evidence="2">The sequence shown here is derived from an EMBL/GenBank/DDBJ whole genome shotgun (WGS) entry which is preliminary data.</text>
</comment>
<evidence type="ECO:0000313" key="3">
    <source>
        <dbReference type="Proteomes" id="UP000197138"/>
    </source>
</evidence>
<proteinExistence type="predicted"/>
<gene>
    <name evidence="2" type="ORF">CDL15_Pgr023643</name>
</gene>
<evidence type="ECO:0000256" key="1">
    <source>
        <dbReference type="SAM" id="MobiDB-lite"/>
    </source>
</evidence>
<accession>A0A218W875</accession>
<sequence>MNNRQTSNEQPPRKQKSHWQDQGIPSKQSLQRRDQLPARVTNNQSNSRVGFWQIRRTTTLGVKRASSKAKPGRLLADQTHNRPRGKAGLKQKHNHLGDNASHADHYTIPTKPQPNAKRPSSAPRAIP</sequence>
<protein>
    <submittedName>
        <fullName evidence="2">Uncharacterized protein</fullName>
    </submittedName>
</protein>
<feature type="compositionally biased region" description="Polar residues" evidence="1">
    <location>
        <begin position="1"/>
        <end position="10"/>
    </location>
</feature>
<dbReference type="EMBL" id="MTKT01004950">
    <property type="protein sequence ID" value="OWM68678.1"/>
    <property type="molecule type" value="Genomic_DNA"/>
</dbReference>
<feature type="compositionally biased region" description="Basic residues" evidence="1">
    <location>
        <begin position="81"/>
        <end position="94"/>
    </location>
</feature>
<name>A0A218W875_PUNGR</name>
<evidence type="ECO:0000313" key="2">
    <source>
        <dbReference type="EMBL" id="OWM68678.1"/>
    </source>
</evidence>
<feature type="region of interest" description="Disordered" evidence="1">
    <location>
        <begin position="1"/>
        <end position="127"/>
    </location>
</feature>